<dbReference type="Proteomes" id="UP000664761">
    <property type="component" value="Unassembled WGS sequence"/>
</dbReference>
<evidence type="ECO:0000256" key="1">
    <source>
        <dbReference type="ARBA" id="ARBA00010751"/>
    </source>
</evidence>
<comment type="caution">
    <text evidence="3">The sequence shown here is derived from an EMBL/GenBank/DDBJ whole genome shotgun (WGS) entry which is preliminary data.</text>
</comment>
<dbReference type="InterPro" id="IPR035439">
    <property type="entry name" value="UPF0145_dom_sf"/>
</dbReference>
<proteinExistence type="inferred from homology"/>
<sequence length="114" mass="12098">MIVTTTDEISGQEIAEVIGLVRGNVIRAKHIGTDIIAALRNLVGGEVREYTKMMAEAREQAADRMIAEARLKGADAIVGMRFTTSMVLAGSAEILAYGTAVRLIPGKQPATAVD</sequence>
<dbReference type="RefSeq" id="WP_207043693.1">
    <property type="nucleotide sequence ID" value="NZ_JAFLNC010000002.1"/>
</dbReference>
<keyword evidence="4" id="KW-1185">Reference proteome</keyword>
<dbReference type="PANTHER" id="PTHR34068:SF2">
    <property type="entry name" value="UPF0145 PROTEIN SCO3412"/>
    <property type="match status" value="1"/>
</dbReference>
<evidence type="ECO:0000313" key="4">
    <source>
        <dbReference type="Proteomes" id="UP000664761"/>
    </source>
</evidence>
<dbReference type="SUPFAM" id="SSF117782">
    <property type="entry name" value="YbjQ-like"/>
    <property type="match status" value="1"/>
</dbReference>
<reference evidence="3 4" key="1">
    <citation type="submission" date="2021-03" db="EMBL/GenBank/DDBJ databases">
        <title>Sneathiella sp. CAU 1612 isolated from Kang Won-do.</title>
        <authorList>
            <person name="Kim W."/>
        </authorList>
    </citation>
    <scope>NUCLEOTIDE SEQUENCE [LARGE SCALE GENOMIC DNA]</scope>
    <source>
        <strain evidence="3 4">CAU 1612</strain>
    </source>
</reference>
<comment type="similarity">
    <text evidence="1 2">Belongs to the UPF0145 family.</text>
</comment>
<evidence type="ECO:0000256" key="2">
    <source>
        <dbReference type="HAMAP-Rule" id="MF_00338"/>
    </source>
</evidence>
<evidence type="ECO:0000313" key="3">
    <source>
        <dbReference type="EMBL" id="MBO0333403.1"/>
    </source>
</evidence>
<protein>
    <recommendedName>
        <fullName evidence="2">UPF0145 protein J0X12_07250</fullName>
    </recommendedName>
</protein>
<dbReference type="Gene3D" id="3.30.110.70">
    <property type="entry name" value="Hypothetical protein apc22750. Chain B"/>
    <property type="match status" value="1"/>
</dbReference>
<gene>
    <name evidence="3" type="ORF">J0X12_07250</name>
</gene>
<dbReference type="InterPro" id="IPR002765">
    <property type="entry name" value="UPF0145_YbjQ-like"/>
</dbReference>
<dbReference type="PANTHER" id="PTHR34068">
    <property type="entry name" value="UPF0145 PROTEIN YBJQ"/>
    <property type="match status" value="1"/>
</dbReference>
<organism evidence="3 4">
    <name type="scientific">Sneathiella sedimenti</name>
    <dbReference type="NCBI Taxonomy" id="2816034"/>
    <lineage>
        <taxon>Bacteria</taxon>
        <taxon>Pseudomonadati</taxon>
        <taxon>Pseudomonadota</taxon>
        <taxon>Alphaproteobacteria</taxon>
        <taxon>Sneathiellales</taxon>
        <taxon>Sneathiellaceae</taxon>
        <taxon>Sneathiella</taxon>
    </lineage>
</organism>
<dbReference type="EMBL" id="JAFLNC010000002">
    <property type="protein sequence ID" value="MBO0333403.1"/>
    <property type="molecule type" value="Genomic_DNA"/>
</dbReference>
<name>A0ABS3F4J3_9PROT</name>
<accession>A0ABS3F4J3</accession>
<dbReference type="Pfam" id="PF01906">
    <property type="entry name" value="YbjQ_1"/>
    <property type="match status" value="1"/>
</dbReference>
<dbReference type="HAMAP" id="MF_00338">
    <property type="entry name" value="UPF0145"/>
    <property type="match status" value="1"/>
</dbReference>